<dbReference type="STRING" id="333140.AWW68_05830"/>
<accession>A0A150XHZ4</accession>
<evidence type="ECO:0000313" key="9">
    <source>
        <dbReference type="EMBL" id="KYG78285.1"/>
    </source>
</evidence>
<keyword evidence="4 6" id="KW-0472">Membrane</keyword>
<feature type="transmembrane region" description="Helical" evidence="6">
    <location>
        <begin position="71"/>
        <end position="95"/>
    </location>
</feature>
<keyword evidence="10" id="KW-1185">Reference proteome</keyword>
<dbReference type="Pfam" id="PF20216">
    <property type="entry name" value="DUF6576"/>
    <property type="match status" value="1"/>
</dbReference>
<dbReference type="GO" id="GO:0016020">
    <property type="term" value="C:membrane"/>
    <property type="evidence" value="ECO:0007669"/>
    <property type="project" value="UniProtKB-SubCell"/>
</dbReference>
<feature type="domain" description="DUF6576" evidence="8">
    <location>
        <begin position="268"/>
        <end position="302"/>
    </location>
</feature>
<dbReference type="RefSeq" id="WP_068217723.1">
    <property type="nucleotide sequence ID" value="NZ_CP139724.1"/>
</dbReference>
<feature type="transmembrane region" description="Helical" evidence="6">
    <location>
        <begin position="137"/>
        <end position="158"/>
    </location>
</feature>
<keyword evidence="3 6" id="KW-1133">Transmembrane helix</keyword>
<sequence>MNSILDDFKLAFKTGNVLNQIIIVNVVIFLAFAVINVFFTFAGQGATFDAIGNYLMLPSNLSTLLTQPWTLITYGFFHKGFFHILFNMLYMYWFGRIISEYLGQNKLLGLYVWGVIGGGLLYLLAYNVMPYFENQVMGSYLLGASGGVVAIVVGAATFQPNFAINLIFLGPVKLKYIAAVTVFISFIQSTGSNAGGEIAHLGGALVGYLSIKQLQRGSDWSKPIVSIITWVKSLFKPQPKIKVSYKKAKTTSGRSSSKAKAKAEAKSKSSQDEIDAILDKISEKGYDALSKEEKQKLFNASKD</sequence>
<evidence type="ECO:0000256" key="2">
    <source>
        <dbReference type="ARBA" id="ARBA00022692"/>
    </source>
</evidence>
<dbReference type="AlphaFoldDB" id="A0A150XHZ4"/>
<dbReference type="InterPro" id="IPR035952">
    <property type="entry name" value="Rhomboid-like_sf"/>
</dbReference>
<feature type="compositionally biased region" description="Basic and acidic residues" evidence="5">
    <location>
        <begin position="261"/>
        <end position="272"/>
    </location>
</feature>
<gene>
    <name evidence="9" type="ORF">AWW68_05830</name>
</gene>
<proteinExistence type="predicted"/>
<evidence type="ECO:0000313" key="10">
    <source>
        <dbReference type="Proteomes" id="UP000075606"/>
    </source>
</evidence>
<dbReference type="GO" id="GO:0004252">
    <property type="term" value="F:serine-type endopeptidase activity"/>
    <property type="evidence" value="ECO:0007669"/>
    <property type="project" value="InterPro"/>
</dbReference>
<keyword evidence="2 6" id="KW-0812">Transmembrane</keyword>
<dbReference type="OrthoDB" id="680602at2"/>
<dbReference type="SUPFAM" id="SSF144091">
    <property type="entry name" value="Rhomboid-like"/>
    <property type="match status" value="1"/>
</dbReference>
<keyword evidence="9" id="KW-0378">Hydrolase</keyword>
<dbReference type="Pfam" id="PF01694">
    <property type="entry name" value="Rhomboid"/>
    <property type="match status" value="1"/>
</dbReference>
<evidence type="ECO:0000256" key="3">
    <source>
        <dbReference type="ARBA" id="ARBA00022989"/>
    </source>
</evidence>
<protein>
    <submittedName>
        <fullName evidence="9">Rhomboid family intramembrane serine protease</fullName>
    </submittedName>
</protein>
<dbReference type="InterPro" id="IPR046483">
    <property type="entry name" value="DUF6576"/>
</dbReference>
<dbReference type="InterPro" id="IPR022764">
    <property type="entry name" value="Peptidase_S54_rhomboid_dom"/>
</dbReference>
<dbReference type="EMBL" id="LRPC01000001">
    <property type="protein sequence ID" value="KYG78285.1"/>
    <property type="molecule type" value="Genomic_DNA"/>
</dbReference>
<feature type="transmembrane region" description="Helical" evidence="6">
    <location>
        <begin position="21"/>
        <end position="42"/>
    </location>
</feature>
<feature type="domain" description="Peptidase S54 rhomboid" evidence="7">
    <location>
        <begin position="67"/>
        <end position="210"/>
    </location>
</feature>
<evidence type="ECO:0000259" key="7">
    <source>
        <dbReference type="Pfam" id="PF01694"/>
    </source>
</evidence>
<feature type="transmembrane region" description="Helical" evidence="6">
    <location>
        <begin position="107"/>
        <end position="125"/>
    </location>
</feature>
<comment type="subcellular location">
    <subcellularLocation>
        <location evidence="1">Membrane</location>
        <topology evidence="1">Multi-pass membrane protein</topology>
    </subcellularLocation>
</comment>
<dbReference type="GO" id="GO:0006508">
    <property type="term" value="P:proteolysis"/>
    <property type="evidence" value="ECO:0007669"/>
    <property type="project" value="UniProtKB-KW"/>
</dbReference>
<organism evidence="9 10">
    <name type="scientific">Roseivirga spongicola</name>
    <dbReference type="NCBI Taxonomy" id="333140"/>
    <lineage>
        <taxon>Bacteria</taxon>
        <taxon>Pseudomonadati</taxon>
        <taxon>Bacteroidota</taxon>
        <taxon>Cytophagia</taxon>
        <taxon>Cytophagales</taxon>
        <taxon>Roseivirgaceae</taxon>
        <taxon>Roseivirga</taxon>
    </lineage>
</organism>
<dbReference type="PANTHER" id="PTHR43066:SF11">
    <property type="entry name" value="PEPTIDASE S54 RHOMBOID DOMAIN-CONTAINING PROTEIN"/>
    <property type="match status" value="1"/>
</dbReference>
<keyword evidence="9" id="KW-0645">Protease</keyword>
<dbReference type="Gene3D" id="1.20.1540.10">
    <property type="entry name" value="Rhomboid-like"/>
    <property type="match status" value="1"/>
</dbReference>
<dbReference type="Proteomes" id="UP000075606">
    <property type="component" value="Unassembled WGS sequence"/>
</dbReference>
<evidence type="ECO:0000256" key="1">
    <source>
        <dbReference type="ARBA" id="ARBA00004141"/>
    </source>
</evidence>
<dbReference type="PANTHER" id="PTHR43066">
    <property type="entry name" value="RHOMBOID-RELATED PROTEIN"/>
    <property type="match status" value="1"/>
</dbReference>
<evidence type="ECO:0000256" key="4">
    <source>
        <dbReference type="ARBA" id="ARBA00023136"/>
    </source>
</evidence>
<comment type="caution">
    <text evidence="9">The sequence shown here is derived from an EMBL/GenBank/DDBJ whole genome shotgun (WGS) entry which is preliminary data.</text>
</comment>
<feature type="region of interest" description="Disordered" evidence="5">
    <location>
        <begin position="246"/>
        <end position="272"/>
    </location>
</feature>
<evidence type="ECO:0000259" key="8">
    <source>
        <dbReference type="Pfam" id="PF20216"/>
    </source>
</evidence>
<evidence type="ECO:0000256" key="5">
    <source>
        <dbReference type="SAM" id="MobiDB-lite"/>
    </source>
</evidence>
<reference evidence="9 10" key="1">
    <citation type="submission" date="2016-01" db="EMBL/GenBank/DDBJ databases">
        <title>Genome sequencing of Roseivirga spongicola UST030701-084.</title>
        <authorList>
            <person name="Selvaratnam C."/>
            <person name="Thevarajoo S."/>
            <person name="Goh K.M."/>
            <person name="Ee R."/>
            <person name="Chan K.-G."/>
            <person name="Chong C.S."/>
        </authorList>
    </citation>
    <scope>NUCLEOTIDE SEQUENCE [LARGE SCALE GENOMIC DNA]</scope>
    <source>
        <strain evidence="9 10">UST030701-084</strain>
    </source>
</reference>
<evidence type="ECO:0000256" key="6">
    <source>
        <dbReference type="SAM" id="Phobius"/>
    </source>
</evidence>
<name>A0A150XHZ4_9BACT</name>